<keyword evidence="1" id="KW-0175">Coiled coil</keyword>
<gene>
    <name evidence="4" type="ORF">Tci_014337</name>
</gene>
<dbReference type="AlphaFoldDB" id="A0A6L2K018"/>
<evidence type="ECO:0000259" key="3">
    <source>
        <dbReference type="Pfam" id="PF07727"/>
    </source>
</evidence>
<evidence type="ECO:0000313" key="4">
    <source>
        <dbReference type="EMBL" id="GEU42359.1"/>
    </source>
</evidence>
<feature type="coiled-coil region" evidence="1">
    <location>
        <begin position="724"/>
        <end position="779"/>
    </location>
</feature>
<dbReference type="EMBL" id="BKCJ010001559">
    <property type="protein sequence ID" value="GEU42359.1"/>
    <property type="molecule type" value="Genomic_DNA"/>
</dbReference>
<comment type="caution">
    <text evidence="4">The sequence shown here is derived from an EMBL/GenBank/DDBJ whole genome shotgun (WGS) entry which is preliminary data.</text>
</comment>
<name>A0A6L2K018_TANCI</name>
<evidence type="ECO:0000256" key="1">
    <source>
        <dbReference type="SAM" id="Coils"/>
    </source>
</evidence>
<accession>A0A6L2K018</accession>
<evidence type="ECO:0000256" key="2">
    <source>
        <dbReference type="SAM" id="MobiDB-lite"/>
    </source>
</evidence>
<organism evidence="4">
    <name type="scientific">Tanacetum cinerariifolium</name>
    <name type="common">Dalmatian daisy</name>
    <name type="synonym">Chrysanthemum cinerariifolium</name>
    <dbReference type="NCBI Taxonomy" id="118510"/>
    <lineage>
        <taxon>Eukaryota</taxon>
        <taxon>Viridiplantae</taxon>
        <taxon>Streptophyta</taxon>
        <taxon>Embryophyta</taxon>
        <taxon>Tracheophyta</taxon>
        <taxon>Spermatophyta</taxon>
        <taxon>Magnoliopsida</taxon>
        <taxon>eudicotyledons</taxon>
        <taxon>Gunneridae</taxon>
        <taxon>Pentapetalae</taxon>
        <taxon>asterids</taxon>
        <taxon>campanulids</taxon>
        <taxon>Asterales</taxon>
        <taxon>Asteraceae</taxon>
        <taxon>Asteroideae</taxon>
        <taxon>Anthemideae</taxon>
        <taxon>Anthemidinae</taxon>
        <taxon>Tanacetum</taxon>
    </lineage>
</organism>
<feature type="domain" description="Reverse transcriptase Ty1/copia-type" evidence="3">
    <location>
        <begin position="73"/>
        <end position="154"/>
    </location>
</feature>
<dbReference type="InterPro" id="IPR013103">
    <property type="entry name" value="RVT_2"/>
</dbReference>
<dbReference type="CDD" id="cd09272">
    <property type="entry name" value="RNase_HI_RT_Ty1"/>
    <property type="match status" value="1"/>
</dbReference>
<feature type="region of interest" description="Disordered" evidence="2">
    <location>
        <begin position="490"/>
        <end position="558"/>
    </location>
</feature>
<dbReference type="Pfam" id="PF07727">
    <property type="entry name" value="RVT_2"/>
    <property type="match status" value="1"/>
</dbReference>
<dbReference type="PANTHER" id="PTHR11439">
    <property type="entry name" value="GAG-POL-RELATED RETROTRANSPOSON"/>
    <property type="match status" value="1"/>
</dbReference>
<proteinExistence type="predicted"/>
<feature type="compositionally biased region" description="Polar residues" evidence="2">
    <location>
        <begin position="495"/>
        <end position="505"/>
    </location>
</feature>
<reference evidence="4" key="1">
    <citation type="journal article" date="2019" name="Sci. Rep.">
        <title>Draft genome of Tanacetum cinerariifolium, the natural source of mosquito coil.</title>
        <authorList>
            <person name="Yamashiro T."/>
            <person name="Shiraishi A."/>
            <person name="Satake H."/>
            <person name="Nakayama K."/>
        </authorList>
    </citation>
    <scope>NUCLEOTIDE SEQUENCE</scope>
</reference>
<sequence length="987" mass="112155">MEFDAFGFSVKDFLTRRVLLRCDSAGDLYPVTAPSLTPHAFLVSQHTWHQRIGHPGGEVLRRLVSSNFISYNKEKPLVLRYKAHLVANGGTQLEGVDVDETFSPVVKPGTIWTVLSLAAFRHWPIHQLDVKNDFLHGDLSETVYMHQPLGFQDSTHLDYKKYVIEILKKAHMVSRNLSRTPVGTESKLGVDCDPVSELTLYRSLASSLQYLTFTRLDISYAVQQVFLHMHDHREPHLFTLKRILRYVQGTMNYGLQLFSSSTIDLVAYSNADWAGCPTTRRSNSGYYVFLGNNLLSWSAKRQPTLSRFSVKHSIVHQRTKHIEIDIHFVCDLVDAGQEYFLEFTSEYGISEDGHPELPGPEDRIVDFSKDFSRWTKEYFPPPWTGAHMLRRTRCQQRTPTRSNVAVLNTRQTPIQKQPEILLCLVGLSRRYYLGDDVYPTFLHDDDRDMDLFNLTSAPNPSKVKTGLRPRAAHEVPLLTATASWVIDMEDPDAATESSRTPSTVEKSPLDFDNENPASPMTEGAASKVREEEVAALEPRVRKKRGRKGNDGADANAPPKLLRKDYASVHLKQSTHREKSLPMMGLAAGPHPEQSMTQSYEILIRNVATMEVQDTRSVESVRLGKSTSSSSMVGSPGEIYQPGWGMTNSCRLDTPDACQNVVDHMVPSGYFFELRHMPNVEFLSQYNKELTQQVAMGSQLRLRFEQEVRLLKKARAQIARRGQRTQVREEKIKKLDQEIQGLQKQTSDLKTLLKAETDMKKATETKNADLTKELESLQLRQVYVDVVSARIAKGMSEGLKYRVEHKKANLDLEAIEAYDLEAETKYVAALHALRDLKYPMVDHLELLKDASIDVVMESLHLESNSGEDAPQWIRELHLSSSQLKIHVYPEVRDPKDSWAFKEEILLADAITANVSHAEKKKNAEWCVVPMGSVLRIMPGMMMFQCQCLPLLRKVLLSCWRTLLHKRRHPRAGPLQGYLGLTLYQSCIT</sequence>
<dbReference type="PANTHER" id="PTHR11439:SF524">
    <property type="entry name" value="RNA-DIRECTED DNA POLYMERASE, PROTEIN KINASE RLK-PELLE-DLSV FAMILY"/>
    <property type="match status" value="1"/>
</dbReference>
<protein>
    <submittedName>
        <fullName evidence="4">Ribonuclease H-like domain-containing protein</fullName>
    </submittedName>
</protein>